<dbReference type="InterPro" id="IPR016032">
    <property type="entry name" value="Sig_transdc_resp-reg_C-effctor"/>
</dbReference>
<name>A0A9X1WX41_9GAMM</name>
<dbReference type="AlphaFoldDB" id="A0A9X1WX41"/>
<proteinExistence type="predicted"/>
<dbReference type="InterPro" id="IPR000792">
    <property type="entry name" value="Tscrpt_reg_LuxR_C"/>
</dbReference>
<dbReference type="Gene3D" id="1.10.10.10">
    <property type="entry name" value="Winged helix-like DNA-binding domain superfamily/Winged helix DNA-binding domain"/>
    <property type="match status" value="1"/>
</dbReference>
<dbReference type="InterPro" id="IPR036388">
    <property type="entry name" value="WH-like_DNA-bd_sf"/>
</dbReference>
<dbReference type="Pfam" id="PF00196">
    <property type="entry name" value="GerE"/>
    <property type="match status" value="1"/>
</dbReference>
<dbReference type="PROSITE" id="PS50043">
    <property type="entry name" value="HTH_LUXR_2"/>
    <property type="match status" value="1"/>
</dbReference>
<dbReference type="Gene3D" id="3.30.450.20">
    <property type="entry name" value="PAS domain"/>
    <property type="match status" value="1"/>
</dbReference>
<dbReference type="PANTHER" id="PTHR43214">
    <property type="entry name" value="TWO-COMPONENT RESPONSE REGULATOR"/>
    <property type="match status" value="1"/>
</dbReference>
<evidence type="ECO:0000259" key="2">
    <source>
        <dbReference type="PROSITE" id="PS50043"/>
    </source>
</evidence>
<organism evidence="3 4">
    <name type="scientific">Acinetobacter sedimenti</name>
    <dbReference type="NCBI Taxonomy" id="2919922"/>
    <lineage>
        <taxon>Bacteria</taxon>
        <taxon>Pseudomonadati</taxon>
        <taxon>Pseudomonadota</taxon>
        <taxon>Gammaproteobacteria</taxon>
        <taxon>Moraxellales</taxon>
        <taxon>Moraxellaceae</taxon>
        <taxon>Acinetobacter</taxon>
    </lineage>
</organism>
<dbReference type="SUPFAM" id="SSF46894">
    <property type="entry name" value="C-terminal effector domain of the bipartite response regulators"/>
    <property type="match status" value="1"/>
</dbReference>
<feature type="domain" description="HTH luxR-type" evidence="2">
    <location>
        <begin position="325"/>
        <end position="390"/>
    </location>
</feature>
<dbReference type="GO" id="GO:0003677">
    <property type="term" value="F:DNA binding"/>
    <property type="evidence" value="ECO:0007669"/>
    <property type="project" value="UniProtKB-KW"/>
</dbReference>
<reference evidence="3" key="1">
    <citation type="submission" date="2022-02" db="EMBL/GenBank/DDBJ databases">
        <title>Acinetobacter A3.8 sp. nov., isolated from Sediment (Zhairuo Island).</title>
        <authorList>
            <person name="Zheng K."/>
        </authorList>
    </citation>
    <scope>NUCLEOTIDE SEQUENCE</scope>
    <source>
        <strain evidence="3">A3.8</strain>
    </source>
</reference>
<keyword evidence="1" id="KW-0238">DNA-binding</keyword>
<dbReference type="InterPro" id="IPR035965">
    <property type="entry name" value="PAS-like_dom_sf"/>
</dbReference>
<evidence type="ECO:0000313" key="4">
    <source>
        <dbReference type="Proteomes" id="UP001139701"/>
    </source>
</evidence>
<dbReference type="CDD" id="cd06170">
    <property type="entry name" value="LuxR_C_like"/>
    <property type="match status" value="1"/>
</dbReference>
<evidence type="ECO:0000313" key="3">
    <source>
        <dbReference type="EMBL" id="MCJ8146223.1"/>
    </source>
</evidence>
<gene>
    <name evidence="3" type="ORF">MKI79_04775</name>
</gene>
<dbReference type="GO" id="GO:0006355">
    <property type="term" value="P:regulation of DNA-templated transcription"/>
    <property type="evidence" value="ECO:0007669"/>
    <property type="project" value="InterPro"/>
</dbReference>
<dbReference type="Proteomes" id="UP001139701">
    <property type="component" value="Unassembled WGS sequence"/>
</dbReference>
<sequence>MSDFERENELIGTIYDASMNSALWSNVLEEIVDYTESKTAIFTVCDQLNPKFDFVYSFNIPEEGLLAYADEQVKVIDMKLHTPHWQSVGLGGAVKQDFTSYATMLGTDEYIFYEKCLKPTGISHVCAVLLEQAKYQWAVLATHRAATAKPFEKTQLDILTRLGVHLRRALQIHRQLSTVKQENQNLSSLLDYIRVGVIILDQDSRLVYANKKAQSVFEHSTYISIDRFNRLKVNVRDQATLDQYILSALFQRNITNFNDSEVGGVMSLNDESDQDSILISVVPFSNLQNHVGLNSGYSENLQTQSPQVAIFLTTPNHQVYLAKQYLMTHYQLSNRETEICEYFAQGLDLTQIATQCGITLSSVRTYLKHIFIKVGCKSQAELMRKLLNYSTSFQHIH</sequence>
<protein>
    <submittedName>
        <fullName evidence="3">Helix-turn-helix transcriptional regulator</fullName>
    </submittedName>
</protein>
<dbReference type="SMART" id="SM00421">
    <property type="entry name" value="HTH_LUXR"/>
    <property type="match status" value="1"/>
</dbReference>
<evidence type="ECO:0000256" key="1">
    <source>
        <dbReference type="ARBA" id="ARBA00023125"/>
    </source>
</evidence>
<dbReference type="RefSeq" id="WP_241570918.1">
    <property type="nucleotide sequence ID" value="NZ_JAKUML010000006.1"/>
</dbReference>
<accession>A0A9X1WX41</accession>
<comment type="caution">
    <text evidence="3">The sequence shown here is derived from an EMBL/GenBank/DDBJ whole genome shotgun (WGS) entry which is preliminary data.</text>
</comment>
<dbReference type="InterPro" id="IPR039420">
    <property type="entry name" value="WalR-like"/>
</dbReference>
<dbReference type="SUPFAM" id="SSF55785">
    <property type="entry name" value="PYP-like sensor domain (PAS domain)"/>
    <property type="match status" value="1"/>
</dbReference>
<keyword evidence="4" id="KW-1185">Reference proteome</keyword>
<dbReference type="EMBL" id="JAKUML010000006">
    <property type="protein sequence ID" value="MCJ8146223.1"/>
    <property type="molecule type" value="Genomic_DNA"/>
</dbReference>